<keyword evidence="2" id="KW-1185">Reference proteome</keyword>
<evidence type="ECO:0000313" key="1">
    <source>
        <dbReference type="EMBL" id="MEI4803963.1"/>
    </source>
</evidence>
<dbReference type="RefSeq" id="WP_336474253.1">
    <property type="nucleotide sequence ID" value="NZ_JBAWSX010000020.1"/>
</dbReference>
<gene>
    <name evidence="1" type="ORF">WAZ07_22625</name>
</gene>
<comment type="caution">
    <text evidence="1">The sequence shown here is derived from an EMBL/GenBank/DDBJ whole genome shotgun (WGS) entry which is preliminary data.</text>
</comment>
<name>A0ABU8FMP5_9BACI</name>
<dbReference type="EMBL" id="JBAWSX010000020">
    <property type="protein sequence ID" value="MEI4803963.1"/>
    <property type="molecule type" value="Genomic_DNA"/>
</dbReference>
<proteinExistence type="predicted"/>
<organism evidence="1 2">
    <name type="scientific">Bacillus bruguierae</name>
    <dbReference type="NCBI Taxonomy" id="3127667"/>
    <lineage>
        <taxon>Bacteria</taxon>
        <taxon>Bacillati</taxon>
        <taxon>Bacillota</taxon>
        <taxon>Bacilli</taxon>
        <taxon>Bacillales</taxon>
        <taxon>Bacillaceae</taxon>
        <taxon>Bacillus</taxon>
    </lineage>
</organism>
<sequence>MDKVDEMVQAAQLWVNHTYGGKDGFILAPDHGRTVRQVQLVL</sequence>
<dbReference type="Proteomes" id="UP001372526">
    <property type="component" value="Unassembled WGS sequence"/>
</dbReference>
<reference evidence="1 2" key="1">
    <citation type="submission" date="2024-01" db="EMBL/GenBank/DDBJ databases">
        <title>Seven novel Bacillus-like species.</title>
        <authorList>
            <person name="Liu G."/>
        </authorList>
    </citation>
    <scope>NUCLEOTIDE SEQUENCE [LARGE SCALE GENOMIC DNA]</scope>
    <source>
        <strain evidence="1 2">FJAT-51639</strain>
    </source>
</reference>
<evidence type="ECO:0000313" key="2">
    <source>
        <dbReference type="Proteomes" id="UP001372526"/>
    </source>
</evidence>
<accession>A0ABU8FMP5</accession>
<protein>
    <submittedName>
        <fullName evidence="1">Uncharacterized protein</fullName>
    </submittedName>
</protein>